<keyword evidence="1 3" id="KW-0732">Signal</keyword>
<feature type="transmembrane region" description="Helical" evidence="2">
    <location>
        <begin position="419"/>
        <end position="441"/>
    </location>
</feature>
<gene>
    <name evidence="5" type="ORF">PBS001_LOCUS686</name>
</gene>
<dbReference type="InterPro" id="IPR036749">
    <property type="entry name" value="Expansin_CBD_sf"/>
</dbReference>
<evidence type="ECO:0000256" key="1">
    <source>
        <dbReference type="ARBA" id="ARBA00022729"/>
    </source>
</evidence>
<dbReference type="Proteomes" id="UP001158986">
    <property type="component" value="Unassembled WGS sequence"/>
</dbReference>
<organism evidence="5 6">
    <name type="scientific">Peronospora belbahrii</name>
    <dbReference type="NCBI Taxonomy" id="622444"/>
    <lineage>
        <taxon>Eukaryota</taxon>
        <taxon>Sar</taxon>
        <taxon>Stramenopiles</taxon>
        <taxon>Oomycota</taxon>
        <taxon>Peronosporomycetes</taxon>
        <taxon>Peronosporales</taxon>
        <taxon>Peronosporaceae</taxon>
        <taxon>Peronospora</taxon>
    </lineage>
</organism>
<feature type="signal peptide" evidence="3">
    <location>
        <begin position="1"/>
        <end position="16"/>
    </location>
</feature>
<protein>
    <recommendedName>
        <fullName evidence="4">Expansin-like EG45 domain-containing protein</fullName>
    </recommendedName>
</protein>
<dbReference type="InterPro" id="IPR051477">
    <property type="entry name" value="Expansin_CellWall"/>
</dbReference>
<dbReference type="CDD" id="cd22271">
    <property type="entry name" value="DPBB_EXP_N-like"/>
    <property type="match status" value="1"/>
</dbReference>
<dbReference type="PANTHER" id="PTHR31836">
    <property type="match status" value="1"/>
</dbReference>
<accession>A0ABN8CLC5</accession>
<dbReference type="PROSITE" id="PS50842">
    <property type="entry name" value="EXPANSIN_EG45"/>
    <property type="match status" value="1"/>
</dbReference>
<dbReference type="EMBL" id="CAKLCB010000047">
    <property type="protein sequence ID" value="CAH0513902.1"/>
    <property type="molecule type" value="Genomic_DNA"/>
</dbReference>
<evidence type="ECO:0000256" key="2">
    <source>
        <dbReference type="SAM" id="Phobius"/>
    </source>
</evidence>
<dbReference type="Gene3D" id="2.60.40.760">
    <property type="entry name" value="Expansin, cellulose-binding-like domain"/>
    <property type="match status" value="1"/>
</dbReference>
<evidence type="ECO:0000313" key="6">
    <source>
        <dbReference type="Proteomes" id="UP001158986"/>
    </source>
</evidence>
<dbReference type="InterPro" id="IPR007112">
    <property type="entry name" value="Expansin/allergen_DPBB_dom"/>
</dbReference>
<evidence type="ECO:0000256" key="3">
    <source>
        <dbReference type="SAM" id="SignalP"/>
    </source>
</evidence>
<dbReference type="PANTHER" id="PTHR31836:SF21">
    <property type="entry name" value="EXPANSIN-LIKE PROTEIN 7"/>
    <property type="match status" value="1"/>
</dbReference>
<feature type="domain" description="Expansin-like EG45" evidence="4">
    <location>
        <begin position="33"/>
        <end position="135"/>
    </location>
</feature>
<dbReference type="Gene3D" id="2.40.40.10">
    <property type="entry name" value="RlpA-like domain"/>
    <property type="match status" value="1"/>
</dbReference>
<dbReference type="InterPro" id="IPR009009">
    <property type="entry name" value="RlpA-like_DPBB"/>
</dbReference>
<reference evidence="5 6" key="1">
    <citation type="submission" date="2021-11" db="EMBL/GenBank/DDBJ databases">
        <authorList>
            <person name="Islam A."/>
            <person name="Islam S."/>
            <person name="Flora M.S."/>
            <person name="Rahman M."/>
            <person name="Ziaur R.M."/>
            <person name="Epstein J.H."/>
            <person name="Hassan M."/>
            <person name="Klassen M."/>
            <person name="Woodard K."/>
            <person name="Webb A."/>
            <person name="Webby R.J."/>
            <person name="El Zowalaty M.E."/>
        </authorList>
    </citation>
    <scope>NUCLEOTIDE SEQUENCE [LARGE SCALE GENOMIC DNA]</scope>
    <source>
        <strain evidence="5">Pbs1</strain>
    </source>
</reference>
<dbReference type="InterPro" id="IPR049818">
    <property type="entry name" value="Expansin_EXLX1-like"/>
</dbReference>
<dbReference type="SUPFAM" id="SSF50685">
    <property type="entry name" value="Barwin-like endoglucanases"/>
    <property type="match status" value="1"/>
</dbReference>
<dbReference type="InterPro" id="IPR036908">
    <property type="entry name" value="RlpA-like_sf"/>
</dbReference>
<keyword evidence="2" id="KW-0812">Transmembrane</keyword>
<sequence>MFRQVLLLTVMMPVMAFAGGDEYFTGDGTSYTLGNVSAGNCNFMYDPGVGENYAALNDEQWESTRNCGRCAEVSCDDSRCSDTTSTVIVYIVDRCPECVKGDLDLSPTVFKQLTGRTPDRYRMKWKFAECPVTGNIEYCTKTGSSSSWLAVQPANFGSGVASMKIGNQDVTMVDSCYYFLLNAGMNINMAAVDIEITSVSGEVITETLPLSADSCTCGTSNFGSSGGYSSSFQITSTIESAPAPALLSPVPALPSDTMVTSTVTTPPATLPATPPKSVTEPSYTIGTPAVMAPPATLPLETPTSSTAFAPPYTPTDASSLQYQYQSQTQLQGQSEVTDSFTSLKTGLQSSGGKYEAGNVIAPNELGRDMNILQSNETGVETAHNVQQQDESDCTKKPGKLDIEHANTRSSSSDRGTSPVVVALIVLAVVGGITLAGVAYVVQKKKLTEKQIDQDVAMMRSFDNFSSPVRFDETIAKI</sequence>
<feature type="chain" id="PRO_5045901459" description="Expansin-like EG45 domain-containing protein" evidence="3">
    <location>
        <begin position="17"/>
        <end position="477"/>
    </location>
</feature>
<dbReference type="Pfam" id="PF03330">
    <property type="entry name" value="DPBB_1"/>
    <property type="match status" value="1"/>
</dbReference>
<comment type="caution">
    <text evidence="5">The sequence shown here is derived from an EMBL/GenBank/DDBJ whole genome shotgun (WGS) entry which is preliminary data.</text>
</comment>
<proteinExistence type="predicted"/>
<name>A0ABN8CLC5_9STRA</name>
<evidence type="ECO:0000313" key="5">
    <source>
        <dbReference type="EMBL" id="CAH0513902.1"/>
    </source>
</evidence>
<keyword evidence="2" id="KW-1133">Transmembrane helix</keyword>
<dbReference type="NCBIfam" id="NF041144">
    <property type="entry name" value="expansin_EXLX1"/>
    <property type="match status" value="1"/>
</dbReference>
<keyword evidence="6" id="KW-1185">Reference proteome</keyword>
<evidence type="ECO:0000259" key="4">
    <source>
        <dbReference type="PROSITE" id="PS50842"/>
    </source>
</evidence>
<keyword evidence="2" id="KW-0472">Membrane</keyword>